<dbReference type="AlphaFoldDB" id="A0A6B0S2J0"/>
<proteinExistence type="predicted"/>
<feature type="compositionally biased region" description="Polar residues" evidence="1">
    <location>
        <begin position="110"/>
        <end position="120"/>
    </location>
</feature>
<name>A0A6B0S2J0_9CETA</name>
<feature type="compositionally biased region" description="Basic and acidic residues" evidence="1">
    <location>
        <begin position="16"/>
        <end position="37"/>
    </location>
</feature>
<gene>
    <name evidence="2" type="ORF">E5288_WYG018907</name>
</gene>
<evidence type="ECO:0000313" key="2">
    <source>
        <dbReference type="EMBL" id="MXQ93603.1"/>
    </source>
</evidence>
<comment type="caution">
    <text evidence="2">The sequence shown here is derived from an EMBL/GenBank/DDBJ whole genome shotgun (WGS) entry which is preliminary data.</text>
</comment>
<keyword evidence="3" id="KW-1185">Reference proteome</keyword>
<feature type="region of interest" description="Disordered" evidence="1">
    <location>
        <begin position="1"/>
        <end position="37"/>
    </location>
</feature>
<protein>
    <submittedName>
        <fullName evidence="2">Uncharacterized protein</fullName>
    </submittedName>
</protein>
<organism evidence="2 3">
    <name type="scientific">Bos mutus</name>
    <name type="common">wild yak</name>
    <dbReference type="NCBI Taxonomy" id="72004"/>
    <lineage>
        <taxon>Eukaryota</taxon>
        <taxon>Metazoa</taxon>
        <taxon>Chordata</taxon>
        <taxon>Craniata</taxon>
        <taxon>Vertebrata</taxon>
        <taxon>Euteleostomi</taxon>
        <taxon>Mammalia</taxon>
        <taxon>Eutheria</taxon>
        <taxon>Laurasiatheria</taxon>
        <taxon>Artiodactyla</taxon>
        <taxon>Ruminantia</taxon>
        <taxon>Pecora</taxon>
        <taxon>Bovidae</taxon>
        <taxon>Bovinae</taxon>
        <taxon>Bos</taxon>
    </lineage>
</organism>
<dbReference type="EMBL" id="VBQZ03000095">
    <property type="protein sequence ID" value="MXQ93603.1"/>
    <property type="molecule type" value="Genomic_DNA"/>
</dbReference>
<sequence>MGAFGPDGCARSSARQRTETRREREQDERERREEGEKRKWMLLCETRHLIFYQSALEVLVADGSEDVGNQNDACENEINQYEDGEQQSITEGLFDNNEIEETVSGRETNESTGYVNDNNE</sequence>
<accession>A0A6B0S2J0</accession>
<feature type="region of interest" description="Disordered" evidence="1">
    <location>
        <begin position="101"/>
        <end position="120"/>
    </location>
</feature>
<dbReference type="Proteomes" id="UP000322234">
    <property type="component" value="Unassembled WGS sequence"/>
</dbReference>
<evidence type="ECO:0000313" key="3">
    <source>
        <dbReference type="Proteomes" id="UP000322234"/>
    </source>
</evidence>
<reference evidence="2" key="1">
    <citation type="submission" date="2019-10" db="EMBL/GenBank/DDBJ databases">
        <title>The sequence and de novo assembly of the wild yak genome.</title>
        <authorList>
            <person name="Liu Y."/>
        </authorList>
    </citation>
    <scope>NUCLEOTIDE SEQUENCE [LARGE SCALE GENOMIC DNA]</scope>
    <source>
        <strain evidence="2">WY2019</strain>
    </source>
</reference>
<evidence type="ECO:0000256" key="1">
    <source>
        <dbReference type="SAM" id="MobiDB-lite"/>
    </source>
</evidence>